<protein>
    <submittedName>
        <fullName evidence="1">Uncharacterized protein</fullName>
    </submittedName>
</protein>
<evidence type="ECO:0000313" key="2">
    <source>
        <dbReference type="Proteomes" id="UP000016496"/>
    </source>
</evidence>
<organism evidence="1 2">
    <name type="scientific">Bacteroides pyogenes F0041</name>
    <dbReference type="NCBI Taxonomy" id="1321819"/>
    <lineage>
        <taxon>Bacteria</taxon>
        <taxon>Pseudomonadati</taxon>
        <taxon>Bacteroidota</taxon>
        <taxon>Bacteroidia</taxon>
        <taxon>Bacteroidales</taxon>
        <taxon>Bacteroidaceae</taxon>
        <taxon>Bacteroides</taxon>
    </lineage>
</organism>
<dbReference type="Proteomes" id="UP000016496">
    <property type="component" value="Unassembled WGS sequence"/>
</dbReference>
<name>U2CKX6_9BACE</name>
<accession>U2CKX6</accession>
<evidence type="ECO:0000313" key="1">
    <source>
        <dbReference type="EMBL" id="ERI85185.1"/>
    </source>
</evidence>
<comment type="caution">
    <text evidence="1">The sequence shown here is derived from an EMBL/GenBank/DDBJ whole genome shotgun (WGS) entry which is preliminary data.</text>
</comment>
<dbReference type="EMBL" id="AWSV01000108">
    <property type="protein sequence ID" value="ERI85185.1"/>
    <property type="molecule type" value="Genomic_DNA"/>
</dbReference>
<dbReference type="RefSeq" id="WP_021645570.1">
    <property type="nucleotide sequence ID" value="NZ_KE993110.1"/>
</dbReference>
<reference evidence="1 2" key="1">
    <citation type="submission" date="2013-08" db="EMBL/GenBank/DDBJ databases">
        <authorList>
            <person name="Weinstock G."/>
            <person name="Sodergren E."/>
            <person name="Wylie T."/>
            <person name="Fulton L."/>
            <person name="Fulton R."/>
            <person name="Fronick C."/>
            <person name="O'Laughlin M."/>
            <person name="Godfrey J."/>
            <person name="Miner T."/>
            <person name="Herter B."/>
            <person name="Appelbaum E."/>
            <person name="Cordes M."/>
            <person name="Lek S."/>
            <person name="Wollam A."/>
            <person name="Pepin K.H."/>
            <person name="Palsikar V.B."/>
            <person name="Mitreva M."/>
            <person name="Wilson R.K."/>
        </authorList>
    </citation>
    <scope>NUCLEOTIDE SEQUENCE [LARGE SCALE GENOMIC DNA]</scope>
    <source>
        <strain evidence="1 2">F0041</strain>
    </source>
</reference>
<proteinExistence type="predicted"/>
<dbReference type="PATRIC" id="fig|1321819.3.peg.1910"/>
<dbReference type="HOGENOM" id="CLU_176061_0_0_10"/>
<gene>
    <name evidence="1" type="ORF">HMPREF1981_02072</name>
</gene>
<dbReference type="AlphaFoldDB" id="U2CKX6"/>
<dbReference type="OrthoDB" id="1042641at2"/>
<sequence length="84" mass="9770">MLYKEPVELVIQIETALLGQLVYYWEYYGKPCKVTLMKAKAEHLTGVRVCVDNPDAASFVFILTERLKVKLYNKQLKPIHINEL</sequence>